<dbReference type="Gene3D" id="3.40.50.12480">
    <property type="match status" value="1"/>
</dbReference>
<proteinExistence type="predicted"/>
<dbReference type="Gene3D" id="2.60.40.3630">
    <property type="match status" value="2"/>
</dbReference>
<dbReference type="Pfam" id="PF07523">
    <property type="entry name" value="Big_3"/>
    <property type="match status" value="2"/>
</dbReference>
<sequence>MKQKQFYFIYVFLLSMSFLGACSKDSPNELIPNTIVKIEIDELPGKRIYFIGEELDVSDMTLKVFYSNETSEIVPVKKDEVTGFNSTVPENDQILEVHKGSFTVTFKIQVLINDIQAISIKTLPSKTVYTLGEPLSLSNMVLEINYADGTIKENSAPSADWVQGFNSSVPAQLQIVTLELDGKQVSFDVQILPVKVDGDKVVSVIDSDFTSITFPDGIRTIGSKAFENKNIKASELLFPASLSTIEQAAFAYCRNLKIVDLSHTSIKELPEEAFLFSGIKKIALPASLEIVGKEAFYGCTDLNVIDISHTSVKELQNGAFGKSGISSISLPSTFKIVGASAFIETKNLKELTLPEGSEVIDLEAFSGSSIQKVTLPNTIYHIDRSFYSCPELTTIETYGTRTTPSPVDRTAAIVSECFNHSPKLTVLKIPASIAKIGISALNKCQVKTLILPASVKALDFNAFGNAVSLDEISLMSPTMVTADYYPVAPGIQKIRVPQNLVETYKQNKAWKPFAEKIVAL</sequence>
<dbReference type="InterPro" id="IPR001611">
    <property type="entry name" value="Leu-rich_rpt"/>
</dbReference>
<comment type="caution">
    <text evidence="3">The sequence shown here is derived from an EMBL/GenBank/DDBJ whole genome shotgun (WGS) entry which is preliminary data.</text>
</comment>
<dbReference type="InterPro" id="IPR026906">
    <property type="entry name" value="LRR_5"/>
</dbReference>
<dbReference type="RefSeq" id="WP_032555526.1">
    <property type="nucleotide sequence ID" value="NZ_JGDB01000069.1"/>
</dbReference>
<dbReference type="AlphaFoldDB" id="A0A015U3C1"/>
<keyword evidence="1" id="KW-0732">Signal</keyword>
<dbReference type="PANTHER" id="PTHR45661:SF3">
    <property type="entry name" value="IG-LIKE DOMAIN-CONTAINING PROTEIN"/>
    <property type="match status" value="1"/>
</dbReference>
<feature type="signal peptide" evidence="1">
    <location>
        <begin position="1"/>
        <end position="23"/>
    </location>
</feature>
<dbReference type="InterPro" id="IPR032675">
    <property type="entry name" value="LRR_dom_sf"/>
</dbReference>
<name>A0A015U3C1_BACFG</name>
<dbReference type="EMBL" id="JGDB01000069">
    <property type="protein sequence ID" value="EXY91214.1"/>
    <property type="molecule type" value="Genomic_DNA"/>
</dbReference>
<dbReference type="InterPro" id="IPR022038">
    <property type="entry name" value="Ig-like_bact"/>
</dbReference>
<accession>A0A015U3C1</accession>
<feature type="chain" id="PRO_5001477060" evidence="1">
    <location>
        <begin position="24"/>
        <end position="520"/>
    </location>
</feature>
<dbReference type="PROSITE" id="PS51450">
    <property type="entry name" value="LRR"/>
    <property type="match status" value="1"/>
</dbReference>
<dbReference type="Pfam" id="PF13306">
    <property type="entry name" value="LRR_5"/>
    <property type="match status" value="2"/>
</dbReference>
<dbReference type="InterPro" id="IPR053139">
    <property type="entry name" value="Surface_bspA-like"/>
</dbReference>
<dbReference type="PANTHER" id="PTHR45661">
    <property type="entry name" value="SURFACE ANTIGEN"/>
    <property type="match status" value="1"/>
</dbReference>
<evidence type="ECO:0000256" key="1">
    <source>
        <dbReference type="SAM" id="SignalP"/>
    </source>
</evidence>
<organism evidence="3 4">
    <name type="scientific">Bacteroides fragilis str. 3998T(B)3</name>
    <dbReference type="NCBI Taxonomy" id="1339316"/>
    <lineage>
        <taxon>Bacteria</taxon>
        <taxon>Pseudomonadati</taxon>
        <taxon>Bacteroidota</taxon>
        <taxon>Bacteroidia</taxon>
        <taxon>Bacteroidales</taxon>
        <taxon>Bacteroidaceae</taxon>
        <taxon>Bacteroides</taxon>
    </lineage>
</organism>
<dbReference type="Proteomes" id="UP000020773">
    <property type="component" value="Unassembled WGS sequence"/>
</dbReference>
<feature type="domain" description="Ig-like" evidence="2">
    <location>
        <begin position="124"/>
        <end position="190"/>
    </location>
</feature>
<protein>
    <submittedName>
        <fullName evidence="3">Leucine rich repeats family protein</fullName>
    </submittedName>
</protein>
<reference evidence="3 4" key="1">
    <citation type="submission" date="2014-02" db="EMBL/GenBank/DDBJ databases">
        <authorList>
            <person name="Sears C."/>
            <person name="Carroll K."/>
            <person name="Sack B.R."/>
            <person name="Qadri F."/>
            <person name="Myers L.L."/>
            <person name="Chung G.-T."/>
            <person name="Escheverria P."/>
            <person name="Fraser C.M."/>
            <person name="Sadzewicz L."/>
            <person name="Shefchek K.A."/>
            <person name="Tallon L."/>
            <person name="Das S.P."/>
            <person name="Daugherty S."/>
            <person name="Mongodin E.F."/>
        </authorList>
    </citation>
    <scope>NUCLEOTIDE SEQUENCE [LARGE SCALE GENOMIC DNA]</scope>
    <source>
        <strain evidence="4">3998T(B)3</strain>
    </source>
</reference>
<gene>
    <name evidence="3" type="ORF">M125_2095</name>
</gene>
<dbReference type="PATRIC" id="fig|1339316.3.peg.2021"/>
<dbReference type="PROSITE" id="PS51257">
    <property type="entry name" value="PROKAR_LIPOPROTEIN"/>
    <property type="match status" value="1"/>
</dbReference>
<evidence type="ECO:0000313" key="3">
    <source>
        <dbReference type="EMBL" id="EXY91214.1"/>
    </source>
</evidence>
<feature type="domain" description="Ig-like" evidence="2">
    <location>
        <begin position="45"/>
        <end position="110"/>
    </location>
</feature>
<evidence type="ECO:0000313" key="4">
    <source>
        <dbReference type="Proteomes" id="UP000020773"/>
    </source>
</evidence>
<evidence type="ECO:0000259" key="2">
    <source>
        <dbReference type="Pfam" id="PF07523"/>
    </source>
</evidence>
<dbReference type="Gene3D" id="3.80.10.10">
    <property type="entry name" value="Ribonuclease Inhibitor"/>
    <property type="match status" value="1"/>
</dbReference>
<dbReference type="SUPFAM" id="SSF52058">
    <property type="entry name" value="L domain-like"/>
    <property type="match status" value="1"/>
</dbReference>